<gene>
    <name evidence="3" type="ORF">MKZ38_002284</name>
</gene>
<evidence type="ECO:0000259" key="2">
    <source>
        <dbReference type="Pfam" id="PF06985"/>
    </source>
</evidence>
<feature type="region of interest" description="Disordered" evidence="1">
    <location>
        <begin position="293"/>
        <end position="317"/>
    </location>
</feature>
<dbReference type="InterPro" id="IPR010730">
    <property type="entry name" value="HET"/>
</dbReference>
<protein>
    <recommendedName>
        <fullName evidence="2">Heterokaryon incompatibility domain-containing protein</fullName>
    </recommendedName>
</protein>
<organism evidence="3 4">
    <name type="scientific">Zalerion maritima</name>
    <dbReference type="NCBI Taxonomy" id="339359"/>
    <lineage>
        <taxon>Eukaryota</taxon>
        <taxon>Fungi</taxon>
        <taxon>Dikarya</taxon>
        <taxon>Ascomycota</taxon>
        <taxon>Pezizomycotina</taxon>
        <taxon>Sordariomycetes</taxon>
        <taxon>Lulworthiomycetidae</taxon>
        <taxon>Lulworthiales</taxon>
        <taxon>Lulworthiaceae</taxon>
        <taxon>Zalerion</taxon>
    </lineage>
</organism>
<dbReference type="EMBL" id="JAKWBI020000168">
    <property type="protein sequence ID" value="KAJ2900625.1"/>
    <property type="molecule type" value="Genomic_DNA"/>
</dbReference>
<dbReference type="Proteomes" id="UP001201980">
    <property type="component" value="Unassembled WGS sequence"/>
</dbReference>
<dbReference type="InterPro" id="IPR052895">
    <property type="entry name" value="HetReg/Transcr_Mod"/>
</dbReference>
<reference evidence="3" key="1">
    <citation type="submission" date="2022-07" db="EMBL/GenBank/DDBJ databases">
        <title>Draft genome sequence of Zalerion maritima ATCC 34329, a (micro)plastics degrading marine fungus.</title>
        <authorList>
            <person name="Paco A."/>
            <person name="Goncalves M.F.M."/>
            <person name="Rocha-Santos T.A.P."/>
            <person name="Alves A."/>
        </authorList>
    </citation>
    <scope>NUCLEOTIDE SEQUENCE</scope>
    <source>
        <strain evidence="3">ATCC 34329</strain>
    </source>
</reference>
<proteinExistence type="predicted"/>
<accession>A0AAD5WT75</accession>
<dbReference type="PANTHER" id="PTHR24148:SF64">
    <property type="entry name" value="HETEROKARYON INCOMPATIBILITY DOMAIN-CONTAINING PROTEIN"/>
    <property type="match status" value="1"/>
</dbReference>
<keyword evidence="4" id="KW-1185">Reference proteome</keyword>
<sequence length="941" mass="104131">MSWIAKTSSAMSKADAEKVTTDEYTMRFKWVKENCLVARETFGEDVLPGFDLNALEVATPDQSDLLAKHAKLIVEDAIGERLVSETERLERDPVASQCIPADSMYYGLELPPGAIRLLRLLPGAAGDKIQCELFVSSGPSAVLYEALSYVWGVGTPPRTIMANSLECSVTPNLLSALSSLRLEDGPRILWTDALCINQQNKKEKAIQVARMGDIYKRADRVVVYFGDSDEGTDRLFDFIEAGQDEVGLSHPLDQTVENLKMASHLTRNLIGKLDALATKASADDSVPAGLGIDGTVGDARPPNAAHADSPQGGSSFEAAAKKRGFDPVPILKAFIELLFRPWWTRAWVVQETCLTQKDPLMFCGRRSIPASSLSAEMGFLLPLISAGISTDTGSLAFALPSDTPASRVVDRMMAARKALNTMGLNYPLPQGVFYQQTMFQSRDCSDPRDRVFAFRSLMDPIFQEICYPDYRQSEVGLYKKHAAYILAYEGYADVLCRFPLGRFKESWVPDFSKPFSRQGADIFAFYEHMCLHNGVLGAKAILWDTIEATQNISGDTDTDLIGRLWMFEQDNWECREKYSNANKLFPPELLLQWAFFSLGGLSHRDLVSWLVPEETLNAEAACLWGAINVGRDSNEGDSVKMDAEQGGSLSASASALQAAKRVFRTNGFAGCALFDYENLSKLLEETPGEASDGSQPGPHVQVPGRRGRFYRSAAKVILEQHEHTSRREICTLLLILADRIRDMVYPDPVGRKLKEKWPTMGKAATVDGPLQFKHGHPELVKLIDVATQPILKDLGALRTAEMQARQKGDADQIKEASQKRQAQEFILNMERSKLLKQTHVVDLKRKEVLDRLRNRQWFVTEAGHAGVGVDQTRGFEAGDVVAMFAGTSLPVVVRIDGDDSKFLKFVGPLADEMKGTEQLGQIKQAVVGLLYVFPGLYGRSR</sequence>
<dbReference type="AlphaFoldDB" id="A0AAD5WT75"/>
<feature type="domain" description="Heterokaryon incompatibility" evidence="2">
    <location>
        <begin position="144"/>
        <end position="240"/>
    </location>
</feature>
<evidence type="ECO:0000313" key="4">
    <source>
        <dbReference type="Proteomes" id="UP001201980"/>
    </source>
</evidence>
<dbReference type="PANTHER" id="PTHR24148">
    <property type="entry name" value="ANKYRIN REPEAT DOMAIN-CONTAINING PROTEIN 39 HOMOLOG-RELATED"/>
    <property type="match status" value="1"/>
</dbReference>
<comment type="caution">
    <text evidence="3">The sequence shown here is derived from an EMBL/GenBank/DDBJ whole genome shotgun (WGS) entry which is preliminary data.</text>
</comment>
<dbReference type="Pfam" id="PF06985">
    <property type="entry name" value="HET"/>
    <property type="match status" value="1"/>
</dbReference>
<evidence type="ECO:0000313" key="3">
    <source>
        <dbReference type="EMBL" id="KAJ2900625.1"/>
    </source>
</evidence>
<name>A0AAD5WT75_9PEZI</name>
<evidence type="ECO:0000256" key="1">
    <source>
        <dbReference type="SAM" id="MobiDB-lite"/>
    </source>
</evidence>